<name>A0A2R5EJU8_9BACL</name>
<accession>A0A2R5EJU8</accession>
<proteinExistence type="predicted"/>
<dbReference type="Proteomes" id="UP000245202">
    <property type="component" value="Unassembled WGS sequence"/>
</dbReference>
<dbReference type="AlphaFoldDB" id="A0A2R5EJU8"/>
<evidence type="ECO:0000313" key="1">
    <source>
        <dbReference type="EMBL" id="GBG06817.1"/>
    </source>
</evidence>
<keyword evidence="2" id="KW-1185">Reference proteome</keyword>
<protein>
    <submittedName>
        <fullName evidence="1">Putative AraC family transcriptional regulator</fullName>
    </submittedName>
</protein>
<dbReference type="EMBL" id="BDQX01000054">
    <property type="protein sequence ID" value="GBG06817.1"/>
    <property type="molecule type" value="Genomic_DNA"/>
</dbReference>
<evidence type="ECO:0000313" key="2">
    <source>
        <dbReference type="Proteomes" id="UP000245202"/>
    </source>
</evidence>
<comment type="caution">
    <text evidence="1">The sequence shown here is derived from an EMBL/GenBank/DDBJ whole genome shotgun (WGS) entry which is preliminary data.</text>
</comment>
<gene>
    <name evidence="1" type="ORF">PAT3040_01355</name>
</gene>
<reference evidence="1 2" key="1">
    <citation type="submission" date="2017-08" db="EMBL/GenBank/DDBJ databases">
        <title>Substantial Increase in Enzyme Production by Combined Drug-Resistance Mutations in Paenibacillus agaridevorans.</title>
        <authorList>
            <person name="Tanaka Y."/>
            <person name="Funane K."/>
            <person name="Hosaka T."/>
            <person name="Shiwa Y."/>
            <person name="Fujita N."/>
            <person name="Miyazaki T."/>
            <person name="Yoshikawa H."/>
            <person name="Murakami K."/>
            <person name="Kasahara K."/>
            <person name="Inaoka T."/>
            <person name="Hiraga Y."/>
            <person name="Ochi K."/>
        </authorList>
    </citation>
    <scope>NUCLEOTIDE SEQUENCE [LARGE SCALE GENOMIC DNA]</scope>
    <source>
        <strain evidence="1 2">T-3040</strain>
    </source>
</reference>
<sequence>MSKLNEAAAEKQSRSFWTRQQTFEELLRLLDLRQHEGYASPAVMVAENAEAYLKARYRSPVTGRCFPSRSTFIKIAQDNPDFYKRGRNGRQALA</sequence>
<organism evidence="1 2">
    <name type="scientific">Paenibacillus agaridevorans</name>
    <dbReference type="NCBI Taxonomy" id="171404"/>
    <lineage>
        <taxon>Bacteria</taxon>
        <taxon>Bacillati</taxon>
        <taxon>Bacillota</taxon>
        <taxon>Bacilli</taxon>
        <taxon>Bacillales</taxon>
        <taxon>Paenibacillaceae</taxon>
        <taxon>Paenibacillus</taxon>
    </lineage>
</organism>